<dbReference type="EMBL" id="ASWO01000001">
    <property type="protein sequence ID" value="EOT87413.1"/>
    <property type="molecule type" value="Genomic_DNA"/>
</dbReference>
<keyword evidence="1" id="KW-0315">Glutamine amidotransferase</keyword>
<reference evidence="3 4" key="1">
    <citation type="submission" date="2013-03" db="EMBL/GenBank/DDBJ databases">
        <title>The Genome Sequence of Enterococcus sulfureus ATCC_49903 (PacBio/Illumina hybrid assembly).</title>
        <authorList>
            <consortium name="The Broad Institute Genomics Platform"/>
            <consortium name="The Broad Institute Genome Sequencing Center for Infectious Disease"/>
            <person name="Earl A."/>
            <person name="Russ C."/>
            <person name="Gilmore M."/>
            <person name="Surin D."/>
            <person name="Walker B."/>
            <person name="Young S."/>
            <person name="Zeng Q."/>
            <person name="Gargeya S."/>
            <person name="Fitzgerald M."/>
            <person name="Haas B."/>
            <person name="Abouelleil A."/>
            <person name="Allen A.W."/>
            <person name="Alvarado L."/>
            <person name="Arachchi H.M."/>
            <person name="Berlin A.M."/>
            <person name="Chapman S.B."/>
            <person name="Gainer-Dewar J."/>
            <person name="Goldberg J."/>
            <person name="Griggs A."/>
            <person name="Gujja S."/>
            <person name="Hansen M."/>
            <person name="Howarth C."/>
            <person name="Imamovic A."/>
            <person name="Ireland A."/>
            <person name="Larimer J."/>
            <person name="McCowan C."/>
            <person name="Murphy C."/>
            <person name="Pearson M."/>
            <person name="Poon T.W."/>
            <person name="Priest M."/>
            <person name="Roberts A."/>
            <person name="Saif S."/>
            <person name="Shea T."/>
            <person name="Sisk P."/>
            <person name="Sykes S."/>
            <person name="Wortman J."/>
            <person name="Nusbaum C."/>
            <person name="Birren B."/>
        </authorList>
    </citation>
    <scope>NUCLEOTIDE SEQUENCE [LARGE SCALE GENOMIC DNA]</scope>
    <source>
        <strain evidence="3 4">ATCC 49903</strain>
    </source>
</reference>
<dbReference type="Pfam" id="PF00117">
    <property type="entry name" value="GATase"/>
    <property type="match status" value="1"/>
</dbReference>
<dbReference type="PRINTS" id="PR00099">
    <property type="entry name" value="CPSGATASE"/>
</dbReference>
<sequence length="186" mass="20748">MILCIDNYDSFTYNLVQQIDTHNVQICRNDDPEIFSLAAQADALILSPGPGHPKEAGALEEIIQTFYQTKPILGICLGHQAIAEVFGATIVSAPKILHCKQSQIICQDSVLYQQTPMQQLVMRYHSLIVDPTQLTDKFKVIAATTDGLIMGIEHRDYPIFGIQYHPESIGTPYGKDLIDNFCRLIA</sequence>
<dbReference type="GO" id="GO:0000162">
    <property type="term" value="P:L-tryptophan biosynthetic process"/>
    <property type="evidence" value="ECO:0007669"/>
    <property type="project" value="TreeGrafter"/>
</dbReference>
<dbReference type="InterPro" id="IPR029062">
    <property type="entry name" value="Class_I_gatase-like"/>
</dbReference>
<gene>
    <name evidence="3" type="ORF">I573_00469</name>
</gene>
<dbReference type="OrthoDB" id="9804328at2"/>
<dbReference type="PROSITE" id="PS51273">
    <property type="entry name" value="GATASE_TYPE_1"/>
    <property type="match status" value="1"/>
</dbReference>
<evidence type="ECO:0000256" key="1">
    <source>
        <dbReference type="ARBA" id="ARBA00022962"/>
    </source>
</evidence>
<dbReference type="GO" id="GO:0004049">
    <property type="term" value="F:anthranilate synthase activity"/>
    <property type="evidence" value="ECO:0007669"/>
    <property type="project" value="TreeGrafter"/>
</dbReference>
<evidence type="ECO:0000259" key="2">
    <source>
        <dbReference type="Pfam" id="PF00117"/>
    </source>
</evidence>
<evidence type="ECO:0000313" key="3">
    <source>
        <dbReference type="EMBL" id="EOT87413.1"/>
    </source>
</evidence>
<dbReference type="InterPro" id="IPR050472">
    <property type="entry name" value="Anth_synth/Amidotransfase"/>
</dbReference>
<dbReference type="SUPFAM" id="SSF52317">
    <property type="entry name" value="Class I glutamine amidotransferase-like"/>
    <property type="match status" value="1"/>
</dbReference>
<keyword evidence="4" id="KW-1185">Reference proteome</keyword>
<dbReference type="InterPro" id="IPR006221">
    <property type="entry name" value="TrpG/PapA_dom"/>
</dbReference>
<dbReference type="PRINTS" id="PR00097">
    <property type="entry name" value="ANTSNTHASEII"/>
</dbReference>
<dbReference type="CDD" id="cd01743">
    <property type="entry name" value="GATase1_Anthranilate_Synthase"/>
    <property type="match status" value="1"/>
</dbReference>
<accession>S0PFI9</accession>
<proteinExistence type="predicted"/>
<dbReference type="InterPro" id="IPR017926">
    <property type="entry name" value="GATASE"/>
</dbReference>
<dbReference type="GO" id="GO:0005829">
    <property type="term" value="C:cytosol"/>
    <property type="evidence" value="ECO:0007669"/>
    <property type="project" value="TreeGrafter"/>
</dbReference>
<dbReference type="PATRIC" id="fig|1140003.3.peg.470"/>
<evidence type="ECO:0000313" key="4">
    <source>
        <dbReference type="Proteomes" id="UP000015961"/>
    </source>
</evidence>
<dbReference type="FunFam" id="3.40.50.880:FF:000003">
    <property type="entry name" value="Anthranilate synthase component II"/>
    <property type="match status" value="1"/>
</dbReference>
<dbReference type="Gene3D" id="3.40.50.880">
    <property type="match status" value="1"/>
</dbReference>
<dbReference type="STRING" id="1140003.OMY_00474"/>
<protein>
    <recommendedName>
        <fullName evidence="2">Glutamine amidotransferase domain-containing protein</fullName>
    </recommendedName>
</protein>
<dbReference type="Proteomes" id="UP000015961">
    <property type="component" value="Unassembled WGS sequence"/>
</dbReference>
<name>S0PFI9_9ENTE</name>
<dbReference type="PANTHER" id="PTHR43418">
    <property type="entry name" value="MULTIFUNCTIONAL TRYPTOPHAN BIOSYNTHESIS PROTEIN-RELATED"/>
    <property type="match status" value="1"/>
</dbReference>
<dbReference type="RefSeq" id="WP_016184965.1">
    <property type="nucleotide sequence ID" value="NZ_ASWO01000001.1"/>
</dbReference>
<organism evidence="3 4">
    <name type="scientific">Enterococcus sulfureus ATCC 49903</name>
    <dbReference type="NCBI Taxonomy" id="1140003"/>
    <lineage>
        <taxon>Bacteria</taxon>
        <taxon>Bacillati</taxon>
        <taxon>Bacillota</taxon>
        <taxon>Bacilli</taxon>
        <taxon>Lactobacillales</taxon>
        <taxon>Enterococcaceae</taxon>
        <taxon>Enterococcus</taxon>
    </lineage>
</organism>
<dbReference type="eggNOG" id="COG0512">
    <property type="taxonomic scope" value="Bacteria"/>
</dbReference>
<dbReference type="AlphaFoldDB" id="S0PFI9"/>
<dbReference type="PRINTS" id="PR00096">
    <property type="entry name" value="GATASE"/>
</dbReference>
<comment type="caution">
    <text evidence="3">The sequence shown here is derived from an EMBL/GenBank/DDBJ whole genome shotgun (WGS) entry which is preliminary data.</text>
</comment>
<dbReference type="PANTHER" id="PTHR43418:SF8">
    <property type="entry name" value="SYNTHASE COMPONENT II, PUTATIVE-RELATED"/>
    <property type="match status" value="1"/>
</dbReference>
<feature type="domain" description="Glutamine amidotransferase" evidence="2">
    <location>
        <begin position="4"/>
        <end position="182"/>
    </location>
</feature>
<dbReference type="NCBIfam" id="TIGR00566">
    <property type="entry name" value="trpG_papA"/>
    <property type="match status" value="1"/>
</dbReference>